<gene>
    <name evidence="11" type="ORF">Bpfe_009890</name>
</gene>
<evidence type="ECO:0000259" key="10">
    <source>
        <dbReference type="PROSITE" id="PS50262"/>
    </source>
</evidence>
<dbReference type="EMBL" id="JASAOG010000034">
    <property type="protein sequence ID" value="KAK0060702.1"/>
    <property type="molecule type" value="Genomic_DNA"/>
</dbReference>
<keyword evidence="7 11" id="KW-0675">Receptor</keyword>
<keyword evidence="2" id="KW-1003">Cell membrane</keyword>
<keyword evidence="4 9" id="KW-1133">Transmembrane helix</keyword>
<evidence type="ECO:0000313" key="11">
    <source>
        <dbReference type="EMBL" id="KAK0060702.1"/>
    </source>
</evidence>
<dbReference type="GO" id="GO:0005886">
    <property type="term" value="C:plasma membrane"/>
    <property type="evidence" value="ECO:0007669"/>
    <property type="project" value="UniProtKB-SubCell"/>
</dbReference>
<reference evidence="11" key="2">
    <citation type="submission" date="2023-04" db="EMBL/GenBank/DDBJ databases">
        <authorList>
            <person name="Bu L."/>
            <person name="Lu L."/>
            <person name="Laidemitt M.R."/>
            <person name="Zhang S.M."/>
            <person name="Mutuku M."/>
            <person name="Mkoji G."/>
            <person name="Steinauer M."/>
            <person name="Loker E.S."/>
        </authorList>
    </citation>
    <scope>NUCLEOTIDE SEQUENCE</scope>
    <source>
        <strain evidence="11">KasaAsao</strain>
        <tissue evidence="11">Whole Snail</tissue>
    </source>
</reference>
<comment type="subcellular location">
    <subcellularLocation>
        <location evidence="1">Cell membrane</location>
        <topology evidence="1">Multi-pass membrane protein</topology>
    </subcellularLocation>
</comment>
<feature type="transmembrane region" description="Helical" evidence="9">
    <location>
        <begin position="225"/>
        <end position="247"/>
    </location>
</feature>
<dbReference type="PANTHER" id="PTHR24230">
    <property type="entry name" value="G-PROTEIN COUPLED RECEPTOR"/>
    <property type="match status" value="1"/>
</dbReference>
<keyword evidence="5" id="KW-0297">G-protein coupled receptor</keyword>
<feature type="domain" description="G-protein coupled receptors family 1 profile" evidence="10">
    <location>
        <begin position="67"/>
        <end position="363"/>
    </location>
</feature>
<dbReference type="Proteomes" id="UP001233172">
    <property type="component" value="Unassembled WGS sequence"/>
</dbReference>
<feature type="transmembrane region" description="Helical" evidence="9">
    <location>
        <begin position="50"/>
        <end position="76"/>
    </location>
</feature>
<dbReference type="SUPFAM" id="SSF81321">
    <property type="entry name" value="Family A G protein-coupled receptor-like"/>
    <property type="match status" value="1"/>
</dbReference>
<protein>
    <submittedName>
        <fullName evidence="11">G-protein coupled receptor C02B8.5</fullName>
    </submittedName>
</protein>
<evidence type="ECO:0000256" key="2">
    <source>
        <dbReference type="ARBA" id="ARBA00022475"/>
    </source>
</evidence>
<organism evidence="11 12">
    <name type="scientific">Biomphalaria pfeifferi</name>
    <name type="common">Bloodfluke planorb</name>
    <name type="synonym">Freshwater snail</name>
    <dbReference type="NCBI Taxonomy" id="112525"/>
    <lineage>
        <taxon>Eukaryota</taxon>
        <taxon>Metazoa</taxon>
        <taxon>Spiralia</taxon>
        <taxon>Lophotrochozoa</taxon>
        <taxon>Mollusca</taxon>
        <taxon>Gastropoda</taxon>
        <taxon>Heterobranchia</taxon>
        <taxon>Euthyneura</taxon>
        <taxon>Panpulmonata</taxon>
        <taxon>Hygrophila</taxon>
        <taxon>Lymnaeoidea</taxon>
        <taxon>Planorbidae</taxon>
        <taxon>Biomphalaria</taxon>
    </lineage>
</organism>
<evidence type="ECO:0000256" key="9">
    <source>
        <dbReference type="SAM" id="Phobius"/>
    </source>
</evidence>
<evidence type="ECO:0000256" key="1">
    <source>
        <dbReference type="ARBA" id="ARBA00004651"/>
    </source>
</evidence>
<dbReference type="InterPro" id="IPR017452">
    <property type="entry name" value="GPCR_Rhodpsn_7TM"/>
</dbReference>
<proteinExistence type="predicted"/>
<accession>A0AAD8BTQ7</accession>
<sequence>MSTGLAQSFIQQMYNVTDVNISSTNFGSLVSAVTTPSGLMSTDLQKLINFIDFIIIQSVVILSGIAANGLSIYSFAKIGLGDTVTISFFALSFTDMCCLLVAVYNWLCYTLYRSPVSWPVDMFTLMYLGVWYFQAFYDVSMLITTYTAVQKCCCIALPFHFRSVFTKRRTFVVIVCIVLLCGAAYAPVFATQGLQRVSGFSNNTSTSYTVWFSSNREEIIGINDIIIRVFLQNACEVIVLSCLFILTNTLRRQYNFRRSVSLHSFSDVSNDASQNDIVNNNQQGASHDKVHKVSAKELQVIKSVTLLSAVFVTCNMPRIVLSLARVIVPELDTYRRFHNIHLTLQMFRRVVEVSGTSANFIILYKFNYTFREAIVNLFQCCKAH</sequence>
<reference evidence="11" key="1">
    <citation type="journal article" date="2023" name="PLoS Negl. Trop. Dis.">
        <title>A genome sequence for Biomphalaria pfeifferi, the major vector snail for the human-infecting parasite Schistosoma mansoni.</title>
        <authorList>
            <person name="Bu L."/>
            <person name="Lu L."/>
            <person name="Laidemitt M.R."/>
            <person name="Zhang S.M."/>
            <person name="Mutuku M."/>
            <person name="Mkoji G."/>
            <person name="Steinauer M."/>
            <person name="Loker E.S."/>
        </authorList>
    </citation>
    <scope>NUCLEOTIDE SEQUENCE</scope>
    <source>
        <strain evidence="11">KasaAsao</strain>
    </source>
</reference>
<dbReference type="PROSITE" id="PS50262">
    <property type="entry name" value="G_PROTEIN_RECEP_F1_2"/>
    <property type="match status" value="1"/>
</dbReference>
<evidence type="ECO:0000256" key="5">
    <source>
        <dbReference type="ARBA" id="ARBA00023040"/>
    </source>
</evidence>
<evidence type="ECO:0000313" key="12">
    <source>
        <dbReference type="Proteomes" id="UP001233172"/>
    </source>
</evidence>
<comment type="caution">
    <text evidence="11">The sequence shown here is derived from an EMBL/GenBank/DDBJ whole genome shotgun (WGS) entry which is preliminary data.</text>
</comment>
<name>A0AAD8BTQ7_BIOPF</name>
<dbReference type="AlphaFoldDB" id="A0AAD8BTQ7"/>
<evidence type="ECO:0000256" key="3">
    <source>
        <dbReference type="ARBA" id="ARBA00022692"/>
    </source>
</evidence>
<keyword evidence="8" id="KW-0807">Transducer</keyword>
<feature type="transmembrane region" description="Helical" evidence="9">
    <location>
        <begin position="88"/>
        <end position="107"/>
    </location>
</feature>
<feature type="transmembrane region" description="Helical" evidence="9">
    <location>
        <begin position="170"/>
        <end position="190"/>
    </location>
</feature>
<dbReference type="Gene3D" id="1.20.1070.10">
    <property type="entry name" value="Rhodopsin 7-helix transmembrane proteins"/>
    <property type="match status" value="1"/>
</dbReference>
<evidence type="ECO:0000256" key="4">
    <source>
        <dbReference type="ARBA" id="ARBA00022989"/>
    </source>
</evidence>
<keyword evidence="3 9" id="KW-0812">Transmembrane</keyword>
<evidence type="ECO:0000256" key="7">
    <source>
        <dbReference type="ARBA" id="ARBA00023170"/>
    </source>
</evidence>
<dbReference type="GO" id="GO:0007218">
    <property type="term" value="P:neuropeptide signaling pathway"/>
    <property type="evidence" value="ECO:0007669"/>
    <property type="project" value="TreeGrafter"/>
</dbReference>
<feature type="transmembrane region" description="Helical" evidence="9">
    <location>
        <begin position="127"/>
        <end position="149"/>
    </location>
</feature>
<evidence type="ECO:0000256" key="8">
    <source>
        <dbReference type="ARBA" id="ARBA00023224"/>
    </source>
</evidence>
<keyword evidence="6 9" id="KW-0472">Membrane</keyword>
<dbReference type="GO" id="GO:0008528">
    <property type="term" value="F:G protein-coupled peptide receptor activity"/>
    <property type="evidence" value="ECO:0007669"/>
    <property type="project" value="TreeGrafter"/>
</dbReference>
<keyword evidence="12" id="KW-1185">Reference proteome</keyword>
<evidence type="ECO:0000256" key="6">
    <source>
        <dbReference type="ARBA" id="ARBA00023136"/>
    </source>
</evidence>